<dbReference type="Proteomes" id="UP000325243">
    <property type="component" value="Unassembled WGS sequence"/>
</dbReference>
<evidence type="ECO:0000256" key="5">
    <source>
        <dbReference type="SAM" id="Phobius"/>
    </source>
</evidence>
<keyword evidence="7" id="KW-1185">Reference proteome</keyword>
<sequence length="153" mass="16775">MADAPAYRIWPPIALGVPLLIGWGITAIAGDPIPLPATLSRSIAVVLIVAFAIWNGWAIWLMARHRTALLPGDSTTTILDQGPFAVSRNPLYVGLIALDVALALLWPSFWALVLTPVGVAALWWGAIAPEERYLSAKFGAEYDDYRSRVRRWL</sequence>
<dbReference type="AlphaFoldDB" id="A0A5S4VGX1"/>
<keyword evidence="4 5" id="KW-0472">Membrane</keyword>
<keyword evidence="6" id="KW-0808">Transferase</keyword>
<proteinExistence type="predicted"/>
<dbReference type="EMBL" id="VSSB01000001">
    <property type="protein sequence ID" value="TYL53305.1"/>
    <property type="molecule type" value="Genomic_DNA"/>
</dbReference>
<evidence type="ECO:0000313" key="7">
    <source>
        <dbReference type="Proteomes" id="UP000325243"/>
    </source>
</evidence>
<evidence type="ECO:0000256" key="3">
    <source>
        <dbReference type="ARBA" id="ARBA00022989"/>
    </source>
</evidence>
<reference evidence="6 7" key="1">
    <citation type="submission" date="2019-08" db="EMBL/GenBank/DDBJ databases">
        <authorList>
            <person name="Hu J."/>
        </authorList>
    </citation>
    <scope>NUCLEOTIDE SEQUENCE [LARGE SCALE GENOMIC DNA]</scope>
    <source>
        <strain evidence="6 7">NEAU-184</strain>
    </source>
</reference>
<gene>
    <name evidence="6" type="ORF">FYC51_06360</name>
</gene>
<dbReference type="RefSeq" id="WP_148732774.1">
    <property type="nucleotide sequence ID" value="NZ_VSSB01000001.1"/>
</dbReference>
<feature type="transmembrane region" description="Helical" evidence="5">
    <location>
        <begin position="91"/>
        <end position="124"/>
    </location>
</feature>
<dbReference type="GO" id="GO:0032259">
    <property type="term" value="P:methylation"/>
    <property type="evidence" value="ECO:0007669"/>
    <property type="project" value="UniProtKB-KW"/>
</dbReference>
<dbReference type="Gene3D" id="1.20.120.1630">
    <property type="match status" value="1"/>
</dbReference>
<evidence type="ECO:0000256" key="4">
    <source>
        <dbReference type="ARBA" id="ARBA00023136"/>
    </source>
</evidence>
<comment type="subcellular location">
    <subcellularLocation>
        <location evidence="1">Endomembrane system</location>
        <topology evidence="1">Multi-pass membrane protein</topology>
    </subcellularLocation>
</comment>
<name>A0A5S4VGX1_9MICO</name>
<comment type="caution">
    <text evidence="6">The sequence shown here is derived from an EMBL/GenBank/DDBJ whole genome shotgun (WGS) entry which is preliminary data.</text>
</comment>
<organism evidence="6 7">
    <name type="scientific">Agromyces mariniharenae</name>
    <dbReference type="NCBI Taxonomy" id="2604423"/>
    <lineage>
        <taxon>Bacteria</taxon>
        <taxon>Bacillati</taxon>
        <taxon>Actinomycetota</taxon>
        <taxon>Actinomycetes</taxon>
        <taxon>Micrococcales</taxon>
        <taxon>Microbacteriaceae</taxon>
        <taxon>Agromyces</taxon>
    </lineage>
</organism>
<keyword evidence="6" id="KW-0489">Methyltransferase</keyword>
<evidence type="ECO:0000313" key="6">
    <source>
        <dbReference type="EMBL" id="TYL53305.1"/>
    </source>
</evidence>
<feature type="transmembrane region" description="Helical" evidence="5">
    <location>
        <begin position="42"/>
        <end position="63"/>
    </location>
</feature>
<evidence type="ECO:0000256" key="1">
    <source>
        <dbReference type="ARBA" id="ARBA00004127"/>
    </source>
</evidence>
<feature type="transmembrane region" description="Helical" evidence="5">
    <location>
        <begin position="12"/>
        <end position="30"/>
    </location>
</feature>
<accession>A0A5S4VGX1</accession>
<dbReference type="GO" id="GO:0008168">
    <property type="term" value="F:methyltransferase activity"/>
    <property type="evidence" value="ECO:0007669"/>
    <property type="project" value="UniProtKB-KW"/>
</dbReference>
<keyword evidence="2 5" id="KW-0812">Transmembrane</keyword>
<dbReference type="Pfam" id="PF04191">
    <property type="entry name" value="PEMT"/>
    <property type="match status" value="1"/>
</dbReference>
<keyword evidence="3 5" id="KW-1133">Transmembrane helix</keyword>
<dbReference type="GO" id="GO:0012505">
    <property type="term" value="C:endomembrane system"/>
    <property type="evidence" value="ECO:0007669"/>
    <property type="project" value="UniProtKB-SubCell"/>
</dbReference>
<evidence type="ECO:0000256" key="2">
    <source>
        <dbReference type="ARBA" id="ARBA00022692"/>
    </source>
</evidence>
<dbReference type="InterPro" id="IPR007318">
    <property type="entry name" value="Phopholipid_MeTrfase"/>
</dbReference>
<protein>
    <submittedName>
        <fullName evidence="6">Isoprenylcysteine carboxylmethyltransferase family protein</fullName>
    </submittedName>
</protein>